<protein>
    <submittedName>
        <fullName evidence="5">Metalloregulator ArsR/SmtB family transcription factor</fullName>
    </submittedName>
</protein>
<dbReference type="SMART" id="SM00418">
    <property type="entry name" value="HTH_ARSR"/>
    <property type="match status" value="1"/>
</dbReference>
<feature type="domain" description="HTH arsR-type" evidence="4">
    <location>
        <begin position="26"/>
        <end position="117"/>
    </location>
</feature>
<evidence type="ECO:0000256" key="1">
    <source>
        <dbReference type="ARBA" id="ARBA00023015"/>
    </source>
</evidence>
<dbReference type="SUPFAM" id="SSF46785">
    <property type="entry name" value="Winged helix' DNA-binding domain"/>
    <property type="match status" value="1"/>
</dbReference>
<dbReference type="Proteomes" id="UP000437736">
    <property type="component" value="Unassembled WGS sequence"/>
</dbReference>
<sequence>MAPKPAAVIQPPASAECCPSVLAAPLGADQAVALAQGFSALGDPVRIRLLSMLAAAPAGEICVCEFVGPIGKSQGTVSHHLKILSEAGLVHGERRGRWVWYSLDHARLAQLRAAIAA</sequence>
<accession>A0ABW9QW61</accession>
<evidence type="ECO:0000313" key="5">
    <source>
        <dbReference type="EMBL" id="MST33904.1"/>
    </source>
</evidence>
<dbReference type="InterPro" id="IPR051081">
    <property type="entry name" value="HTH_MetalResp_TranReg"/>
</dbReference>
<keyword evidence="6" id="KW-1185">Reference proteome</keyword>
<dbReference type="EMBL" id="WJHE01000766">
    <property type="protein sequence ID" value="MST33904.1"/>
    <property type="molecule type" value="Genomic_DNA"/>
</dbReference>
<evidence type="ECO:0000313" key="6">
    <source>
        <dbReference type="Proteomes" id="UP000437736"/>
    </source>
</evidence>
<reference evidence="5 6" key="1">
    <citation type="submission" date="2019-11" db="EMBL/GenBank/DDBJ databases">
        <title>Acidiferrimicrobium australis gen. nov., sp. nov., an acidophilic and obligately heterotrophic, member of the Actinobacteria that catalyses dissimilatory oxido- reduction of iron isolated from metal-rich acidic water in Chile.</title>
        <authorList>
            <person name="Gonzalez D."/>
            <person name="Huber K."/>
            <person name="Hedrich S."/>
            <person name="Rojas-Villalobos C."/>
            <person name="Quatrini R."/>
            <person name="Dinamarca M.A."/>
            <person name="Schwarz A."/>
            <person name="Canales C."/>
            <person name="Nancucheo I."/>
        </authorList>
    </citation>
    <scope>NUCLEOTIDE SEQUENCE [LARGE SCALE GENOMIC DNA]</scope>
    <source>
        <strain evidence="5 6">USS-CCA1</strain>
    </source>
</reference>
<dbReference type="Pfam" id="PF01022">
    <property type="entry name" value="HTH_5"/>
    <property type="match status" value="1"/>
</dbReference>
<dbReference type="InterPro" id="IPR036388">
    <property type="entry name" value="WH-like_DNA-bd_sf"/>
</dbReference>
<keyword evidence="2" id="KW-0238">DNA-binding</keyword>
<dbReference type="PANTHER" id="PTHR33154:SF18">
    <property type="entry name" value="ARSENICAL RESISTANCE OPERON REPRESSOR"/>
    <property type="match status" value="1"/>
</dbReference>
<dbReference type="NCBIfam" id="NF033788">
    <property type="entry name" value="HTH_metalloreg"/>
    <property type="match status" value="1"/>
</dbReference>
<name>A0ABW9QW61_9ACTN</name>
<comment type="caution">
    <text evidence="5">The sequence shown here is derived from an EMBL/GenBank/DDBJ whole genome shotgun (WGS) entry which is preliminary data.</text>
</comment>
<evidence type="ECO:0000259" key="4">
    <source>
        <dbReference type="PROSITE" id="PS50987"/>
    </source>
</evidence>
<dbReference type="PROSITE" id="PS50987">
    <property type="entry name" value="HTH_ARSR_2"/>
    <property type="match status" value="1"/>
</dbReference>
<dbReference type="PANTHER" id="PTHR33154">
    <property type="entry name" value="TRANSCRIPTIONAL REGULATOR, ARSR FAMILY"/>
    <property type="match status" value="1"/>
</dbReference>
<evidence type="ECO:0000256" key="2">
    <source>
        <dbReference type="ARBA" id="ARBA00023125"/>
    </source>
</evidence>
<gene>
    <name evidence="5" type="ORF">GHK86_14400</name>
</gene>
<proteinExistence type="predicted"/>
<dbReference type="InterPro" id="IPR011991">
    <property type="entry name" value="ArsR-like_HTH"/>
</dbReference>
<evidence type="ECO:0000256" key="3">
    <source>
        <dbReference type="ARBA" id="ARBA00023163"/>
    </source>
</evidence>
<dbReference type="Gene3D" id="1.10.10.10">
    <property type="entry name" value="Winged helix-like DNA-binding domain superfamily/Winged helix DNA-binding domain"/>
    <property type="match status" value="1"/>
</dbReference>
<dbReference type="PRINTS" id="PR00778">
    <property type="entry name" value="HTHARSR"/>
</dbReference>
<organism evidence="5 6">
    <name type="scientific">Acidiferrimicrobium australe</name>
    <dbReference type="NCBI Taxonomy" id="2664430"/>
    <lineage>
        <taxon>Bacteria</taxon>
        <taxon>Bacillati</taxon>
        <taxon>Actinomycetota</taxon>
        <taxon>Acidimicrobiia</taxon>
        <taxon>Acidimicrobiales</taxon>
        <taxon>Acidimicrobiaceae</taxon>
        <taxon>Acidiferrimicrobium</taxon>
    </lineage>
</organism>
<keyword evidence="3" id="KW-0804">Transcription</keyword>
<dbReference type="InterPro" id="IPR001845">
    <property type="entry name" value="HTH_ArsR_DNA-bd_dom"/>
</dbReference>
<dbReference type="CDD" id="cd00090">
    <property type="entry name" value="HTH_ARSR"/>
    <property type="match status" value="1"/>
</dbReference>
<dbReference type="InterPro" id="IPR036390">
    <property type="entry name" value="WH_DNA-bd_sf"/>
</dbReference>
<keyword evidence="1" id="KW-0805">Transcription regulation</keyword>